<dbReference type="GO" id="GO:0008276">
    <property type="term" value="F:protein methyltransferase activity"/>
    <property type="evidence" value="ECO:0007669"/>
    <property type="project" value="TreeGrafter"/>
</dbReference>
<dbReference type="InterPro" id="IPR050078">
    <property type="entry name" value="Ribosomal_L11_MeTrfase_PrmA"/>
</dbReference>
<protein>
    <recommendedName>
        <fullName evidence="5">Ribosomal protein L11 methyltransferase</fullName>
    </recommendedName>
</protein>
<evidence type="ECO:0000256" key="2">
    <source>
        <dbReference type="ARBA" id="ARBA00022679"/>
    </source>
</evidence>
<dbReference type="PANTHER" id="PTHR43648">
    <property type="entry name" value="ELECTRON TRANSFER FLAVOPROTEIN BETA SUBUNIT LYSINE METHYLTRANSFERASE"/>
    <property type="match status" value="1"/>
</dbReference>
<dbReference type="GO" id="GO:0032259">
    <property type="term" value="P:methylation"/>
    <property type="evidence" value="ECO:0007669"/>
    <property type="project" value="UniProtKB-KW"/>
</dbReference>
<sequence length="258" mass="29105">MKIWRILLEKEIESFLLRDLEVLSFYRLECGVLAYEIKGLAENVFRLWQSVPQEEGLSITEIPEPGFLLRLPKSRLSLFWQGEPSYSKIILAPQGAFGSGLHPTTLLVLYLLDKLYYQGIKPKRILDWGAGSGILSLVAARLFPQSQVLALDIDFDSTKKCRENVIRNRLEAQILSFCAPLAAVKGSFDLILANIFLRVLTEDAPLVKDRLAKGGLLVASGFLKESTSFLLNLYQGFSFLELADKEGWQAIIWQKPDI</sequence>
<dbReference type="AlphaFoldDB" id="A0A177E4E4"/>
<dbReference type="EMBL" id="LSFI01000060">
    <property type="protein sequence ID" value="OAG26833.1"/>
    <property type="molecule type" value="Genomic_DNA"/>
</dbReference>
<dbReference type="OrthoDB" id="9785995at2"/>
<dbReference type="InterPro" id="IPR029063">
    <property type="entry name" value="SAM-dependent_MTases_sf"/>
</dbReference>
<keyword evidence="2" id="KW-0808">Transferase</keyword>
<dbReference type="Gene3D" id="3.40.50.150">
    <property type="entry name" value="Vaccinia Virus protein VP39"/>
    <property type="match status" value="1"/>
</dbReference>
<organism evidence="3 4">
    <name type="scientific">Thermodesulfatator autotrophicus</name>
    <dbReference type="NCBI Taxonomy" id="1795632"/>
    <lineage>
        <taxon>Bacteria</taxon>
        <taxon>Pseudomonadati</taxon>
        <taxon>Thermodesulfobacteriota</taxon>
        <taxon>Thermodesulfobacteria</taxon>
        <taxon>Thermodesulfobacteriales</taxon>
        <taxon>Thermodesulfatatoraceae</taxon>
        <taxon>Thermodesulfatator</taxon>
    </lineage>
</organism>
<keyword evidence="1" id="KW-0489">Methyltransferase</keyword>
<evidence type="ECO:0008006" key="5">
    <source>
        <dbReference type="Google" id="ProtNLM"/>
    </source>
</evidence>
<dbReference type="Pfam" id="PF06325">
    <property type="entry name" value="PrmA"/>
    <property type="match status" value="1"/>
</dbReference>
<dbReference type="RefSeq" id="WP_068543674.1">
    <property type="nucleotide sequence ID" value="NZ_LSFI01000060.1"/>
</dbReference>
<keyword evidence="4" id="KW-1185">Reference proteome</keyword>
<evidence type="ECO:0000313" key="3">
    <source>
        <dbReference type="EMBL" id="OAG26833.1"/>
    </source>
</evidence>
<reference evidence="3 4" key="1">
    <citation type="submission" date="2016-02" db="EMBL/GenBank/DDBJ databases">
        <title>Draft genome sequence of Thermodesulfatator sp. S606.</title>
        <authorList>
            <person name="Lai Q."/>
            <person name="Cao J."/>
            <person name="Dupont S."/>
            <person name="Shao Z."/>
            <person name="Jebbar M."/>
            <person name="Alain K."/>
        </authorList>
    </citation>
    <scope>NUCLEOTIDE SEQUENCE [LARGE SCALE GENOMIC DNA]</scope>
    <source>
        <strain evidence="3 4">S606</strain>
    </source>
</reference>
<comment type="caution">
    <text evidence="3">The sequence shown here is derived from an EMBL/GenBank/DDBJ whole genome shotgun (WGS) entry which is preliminary data.</text>
</comment>
<accession>A0A177E4E4</accession>
<gene>
    <name evidence="3" type="ORF">TH606_10240</name>
</gene>
<dbReference type="PANTHER" id="PTHR43648:SF1">
    <property type="entry name" value="ELECTRON TRANSFER FLAVOPROTEIN BETA SUBUNIT LYSINE METHYLTRANSFERASE"/>
    <property type="match status" value="1"/>
</dbReference>
<proteinExistence type="predicted"/>
<dbReference type="CDD" id="cd02440">
    <property type="entry name" value="AdoMet_MTases"/>
    <property type="match status" value="1"/>
</dbReference>
<evidence type="ECO:0000313" key="4">
    <source>
        <dbReference type="Proteomes" id="UP000076964"/>
    </source>
</evidence>
<name>A0A177E4E4_9BACT</name>
<evidence type="ECO:0000256" key="1">
    <source>
        <dbReference type="ARBA" id="ARBA00022603"/>
    </source>
</evidence>
<dbReference type="SUPFAM" id="SSF53335">
    <property type="entry name" value="S-adenosyl-L-methionine-dependent methyltransferases"/>
    <property type="match status" value="1"/>
</dbReference>
<dbReference type="STRING" id="1795632.TH606_10240"/>
<dbReference type="Proteomes" id="UP000076964">
    <property type="component" value="Unassembled WGS sequence"/>
</dbReference>